<sequence>MRFALALLPLLALAGCGGGEGNSSTPVTSATAVAPVAAPAGKNWVETVEKTADGYRQGNPNAPIKLVEYGSRNCPTCGRFAAEGVEPLREKYISTGKVSYEFRDFLVHGAPDFAAALLNQCVPTEAFFVVLDQFFANQAAFADRTEQLFKSRPDLIQQLQALPAPQAAAGFADALGYVDFMKQRGVPEAKARQCLSDQKTIAAIAKVNAEATTVHNVTGTPTFFLNDRVVADVASWQALEPALQAAGAR</sequence>
<dbReference type="Gene3D" id="3.40.30.10">
    <property type="entry name" value="Glutaredoxin"/>
    <property type="match status" value="1"/>
</dbReference>
<reference evidence="2 3" key="1">
    <citation type="journal article" date="2015" name="Int. J. Syst. Evol. Microbiol.">
        <title>Sphingomonas hengshuiensis sp. nov., isolated from lake wetland.</title>
        <authorList>
            <person name="Wei S."/>
            <person name="Wang T."/>
            <person name="Liu H."/>
            <person name="Zhang C."/>
            <person name="Guo J."/>
            <person name="Wang Q."/>
            <person name="Liang K."/>
            <person name="Zhang Z."/>
        </authorList>
    </citation>
    <scope>NUCLEOTIDE SEQUENCE [LARGE SCALE GENOMIC DNA]</scope>
    <source>
        <strain evidence="2 3">WHSC-8</strain>
    </source>
</reference>
<dbReference type="GO" id="GO:0016853">
    <property type="term" value="F:isomerase activity"/>
    <property type="evidence" value="ECO:0007669"/>
    <property type="project" value="UniProtKB-KW"/>
</dbReference>
<dbReference type="OrthoDB" id="8478320at2"/>
<dbReference type="EMBL" id="CP010836">
    <property type="protein sequence ID" value="AJP73271.1"/>
    <property type="molecule type" value="Genomic_DNA"/>
</dbReference>
<dbReference type="PROSITE" id="PS51257">
    <property type="entry name" value="PROKAR_LIPOPROTEIN"/>
    <property type="match status" value="1"/>
</dbReference>
<reference evidence="2 3" key="2">
    <citation type="submission" date="2015-02" db="EMBL/GenBank/DDBJ databases">
        <title>The complete genome of Sphingomonas hengshuiensis sp. WHSC-8 isolated from soil of Hengshui Lake.</title>
        <authorList>
            <person name="Wei S."/>
            <person name="Guo J."/>
            <person name="Su C."/>
            <person name="Wu R."/>
            <person name="Zhang Z."/>
            <person name="Liang K."/>
            <person name="Li H."/>
            <person name="Wang T."/>
            <person name="Liu H."/>
            <person name="Zhang C."/>
            <person name="Li Z."/>
            <person name="Wang Q."/>
            <person name="Meng J."/>
        </authorList>
    </citation>
    <scope>NUCLEOTIDE SEQUENCE [LARGE SCALE GENOMIC DNA]</scope>
    <source>
        <strain evidence="2 3">WHSC-8</strain>
    </source>
</reference>
<dbReference type="RefSeq" id="WP_044334046.1">
    <property type="nucleotide sequence ID" value="NZ_CP010836.1"/>
</dbReference>
<dbReference type="Proteomes" id="UP000032300">
    <property type="component" value="Chromosome"/>
</dbReference>
<evidence type="ECO:0000313" key="3">
    <source>
        <dbReference type="Proteomes" id="UP000032300"/>
    </source>
</evidence>
<protein>
    <submittedName>
        <fullName evidence="2">Protein-disulfide isomerase</fullName>
    </submittedName>
</protein>
<dbReference type="Gene3D" id="1.10.40.110">
    <property type="match status" value="1"/>
</dbReference>
<keyword evidence="3" id="KW-1185">Reference proteome</keyword>
<name>A0A7U4JAI6_9SPHN</name>
<dbReference type="InterPro" id="IPR012336">
    <property type="entry name" value="Thioredoxin-like_fold"/>
</dbReference>
<dbReference type="KEGG" id="sphi:TS85_17955"/>
<evidence type="ECO:0000259" key="1">
    <source>
        <dbReference type="Pfam" id="PF13462"/>
    </source>
</evidence>
<dbReference type="InterPro" id="IPR036249">
    <property type="entry name" value="Thioredoxin-like_sf"/>
</dbReference>
<dbReference type="Pfam" id="PF13462">
    <property type="entry name" value="Thioredoxin_4"/>
    <property type="match status" value="1"/>
</dbReference>
<organism evidence="2 3">
    <name type="scientific">Sphingomonas hengshuiensis</name>
    <dbReference type="NCBI Taxonomy" id="1609977"/>
    <lineage>
        <taxon>Bacteria</taxon>
        <taxon>Pseudomonadati</taxon>
        <taxon>Pseudomonadota</taxon>
        <taxon>Alphaproteobacteria</taxon>
        <taxon>Sphingomonadales</taxon>
        <taxon>Sphingomonadaceae</taxon>
        <taxon>Sphingomonas</taxon>
    </lineage>
</organism>
<gene>
    <name evidence="2" type="ORF">TS85_17955</name>
</gene>
<dbReference type="AlphaFoldDB" id="A0A7U4JAI6"/>
<dbReference type="SUPFAM" id="SSF52833">
    <property type="entry name" value="Thioredoxin-like"/>
    <property type="match status" value="1"/>
</dbReference>
<accession>A0A7U4JAI6</accession>
<keyword evidence="2" id="KW-0413">Isomerase</keyword>
<feature type="domain" description="Thioredoxin-like fold" evidence="1">
    <location>
        <begin position="53"/>
        <end position="244"/>
    </location>
</feature>
<proteinExistence type="predicted"/>
<evidence type="ECO:0000313" key="2">
    <source>
        <dbReference type="EMBL" id="AJP73271.1"/>
    </source>
</evidence>